<feature type="region of interest" description="Disordered" evidence="6">
    <location>
        <begin position="1"/>
        <end position="59"/>
    </location>
</feature>
<dbReference type="HOGENOM" id="CLU_625975_0_0_1"/>
<feature type="domain" description="PHD-type" evidence="7">
    <location>
        <begin position="226"/>
        <end position="274"/>
    </location>
</feature>
<dbReference type="EMBL" id="CAQQ02053174">
    <property type="status" value="NOT_ANNOTATED_CDS"/>
    <property type="molecule type" value="Genomic_DNA"/>
</dbReference>
<dbReference type="EMBL" id="CAQQ02053175">
    <property type="status" value="NOT_ANNOTATED_CDS"/>
    <property type="molecule type" value="Genomic_DNA"/>
</dbReference>
<dbReference type="PANTHER" id="PTHR46462:SF3">
    <property type="entry name" value="UPSET, ISOFORM A"/>
    <property type="match status" value="1"/>
</dbReference>
<dbReference type="GO" id="GO:0008270">
    <property type="term" value="F:zinc ion binding"/>
    <property type="evidence" value="ECO:0007669"/>
    <property type="project" value="UniProtKB-KW"/>
</dbReference>
<keyword evidence="4" id="KW-0156">Chromatin regulator</keyword>
<evidence type="ECO:0000256" key="5">
    <source>
        <dbReference type="PROSITE-ProRule" id="PRU00146"/>
    </source>
</evidence>
<dbReference type="AlphaFoldDB" id="T1GSY1"/>
<name>T1GSY1_MEGSC</name>
<dbReference type="PROSITE" id="PS01359">
    <property type="entry name" value="ZF_PHD_1"/>
    <property type="match status" value="1"/>
</dbReference>
<protein>
    <recommendedName>
        <fullName evidence="7">PHD-type domain-containing protein</fullName>
    </recommendedName>
</protein>
<organism evidence="8 9">
    <name type="scientific">Megaselia scalaris</name>
    <name type="common">Humpbacked fly</name>
    <name type="synonym">Phora scalaris</name>
    <dbReference type="NCBI Taxonomy" id="36166"/>
    <lineage>
        <taxon>Eukaryota</taxon>
        <taxon>Metazoa</taxon>
        <taxon>Ecdysozoa</taxon>
        <taxon>Arthropoda</taxon>
        <taxon>Hexapoda</taxon>
        <taxon>Insecta</taxon>
        <taxon>Pterygota</taxon>
        <taxon>Neoptera</taxon>
        <taxon>Endopterygota</taxon>
        <taxon>Diptera</taxon>
        <taxon>Brachycera</taxon>
        <taxon>Muscomorpha</taxon>
        <taxon>Platypezoidea</taxon>
        <taxon>Phoridae</taxon>
        <taxon>Megaseliini</taxon>
        <taxon>Megaselia</taxon>
    </lineage>
</organism>
<dbReference type="GO" id="GO:0034967">
    <property type="term" value="C:Set3 complex"/>
    <property type="evidence" value="ECO:0007669"/>
    <property type="project" value="TreeGrafter"/>
</dbReference>
<evidence type="ECO:0000313" key="8">
    <source>
        <dbReference type="EnsemblMetazoa" id="MESCA006795-PA"/>
    </source>
</evidence>
<dbReference type="Gene3D" id="3.30.40.10">
    <property type="entry name" value="Zinc/RING finger domain, C3HC4 (zinc finger)"/>
    <property type="match status" value="1"/>
</dbReference>
<keyword evidence="1" id="KW-0479">Metal-binding</keyword>
<reference evidence="8" key="2">
    <citation type="submission" date="2015-06" db="UniProtKB">
        <authorList>
            <consortium name="EnsemblMetazoa"/>
        </authorList>
    </citation>
    <scope>IDENTIFICATION</scope>
</reference>
<sequence length="438" mass="49567">MAQKSYQQQHHQQQQQQHVVKQKPVVSTSMPPPQPVHQQVHQQNSSASIFSSPPKTSPRYVNKVSLERKEVVKKVLDTDYFRINSNEVKPTYTTTTVPVPSTLKPTIETTFVDNIPLPLPTKTEIKQEPEEIIGEEVRPVPLDTIDVIQQRLYAIHQDHTYHSNSLTASELHKLQASSIKTEKSSNSFILYGQNHQDDDANSVISNGSRSGALENDLEAEAEDDSVTRCICDFTHDDGYMICCDKCSCWQHVDCMGIDRQNIPEEYLCEQCQPRSVDKLRARNLQTVKRKEQQQLLLNTQFNNSNVGGNGDKIVGGKKRENTKKISKKKNRSGGSVGDTAAEKHAANLRQWIENYEVAVTNHYSPELRARLHAINKQTTLVNSSQNYNYLENAVSIIPHAGGKIVIANFEIQPNTPIIELMGKYMLSTQYKNQNHQKI</sequence>
<dbReference type="GO" id="GO:0006355">
    <property type="term" value="P:regulation of DNA-templated transcription"/>
    <property type="evidence" value="ECO:0007669"/>
    <property type="project" value="TreeGrafter"/>
</dbReference>
<keyword evidence="9" id="KW-1185">Reference proteome</keyword>
<evidence type="ECO:0000256" key="2">
    <source>
        <dbReference type="ARBA" id="ARBA00022771"/>
    </source>
</evidence>
<dbReference type="SUPFAM" id="SSF57903">
    <property type="entry name" value="FYVE/PHD zinc finger"/>
    <property type="match status" value="1"/>
</dbReference>
<dbReference type="InterPro" id="IPR011011">
    <property type="entry name" value="Znf_FYVE_PHD"/>
</dbReference>
<dbReference type="Pfam" id="PF20826">
    <property type="entry name" value="PHD_5"/>
    <property type="match status" value="1"/>
</dbReference>
<dbReference type="InterPro" id="IPR019786">
    <property type="entry name" value="Zinc_finger_PHD-type_CS"/>
</dbReference>
<evidence type="ECO:0000259" key="7">
    <source>
        <dbReference type="PROSITE" id="PS50016"/>
    </source>
</evidence>
<keyword evidence="2 5" id="KW-0863">Zinc-finger</keyword>
<evidence type="ECO:0000256" key="3">
    <source>
        <dbReference type="ARBA" id="ARBA00022833"/>
    </source>
</evidence>
<evidence type="ECO:0000256" key="4">
    <source>
        <dbReference type="ARBA" id="ARBA00022853"/>
    </source>
</evidence>
<proteinExistence type="predicted"/>
<dbReference type="SMART" id="SM00249">
    <property type="entry name" value="PHD"/>
    <property type="match status" value="1"/>
</dbReference>
<dbReference type="CDD" id="cd15550">
    <property type="entry name" value="PHD_MLL5"/>
    <property type="match status" value="1"/>
</dbReference>
<accession>T1GSY1</accession>
<dbReference type="STRING" id="36166.T1GSY1"/>
<dbReference type="Proteomes" id="UP000015102">
    <property type="component" value="Unassembled WGS sequence"/>
</dbReference>
<dbReference type="GO" id="GO:0006325">
    <property type="term" value="P:chromatin organization"/>
    <property type="evidence" value="ECO:0007669"/>
    <property type="project" value="UniProtKB-KW"/>
</dbReference>
<evidence type="ECO:0000256" key="1">
    <source>
        <dbReference type="ARBA" id="ARBA00022723"/>
    </source>
</evidence>
<dbReference type="FunFam" id="3.30.40.10:FF:000150">
    <property type="entry name" value="Inactive histone-lysine N-methyltransferase 2E"/>
    <property type="match status" value="1"/>
</dbReference>
<dbReference type="InterPro" id="IPR001965">
    <property type="entry name" value="Znf_PHD"/>
</dbReference>
<feature type="compositionally biased region" description="Low complexity" evidence="6">
    <location>
        <begin position="7"/>
        <end position="23"/>
    </location>
</feature>
<dbReference type="PANTHER" id="PTHR46462">
    <property type="entry name" value="UPSET, ISOFORM A"/>
    <property type="match status" value="1"/>
</dbReference>
<feature type="compositionally biased region" description="Polar residues" evidence="6">
    <location>
        <begin position="44"/>
        <end position="54"/>
    </location>
</feature>
<reference evidence="9" key="1">
    <citation type="submission" date="2013-02" db="EMBL/GenBank/DDBJ databases">
        <authorList>
            <person name="Hughes D."/>
        </authorList>
    </citation>
    <scope>NUCLEOTIDE SEQUENCE</scope>
    <source>
        <strain>Durham</strain>
        <strain evidence="9">NC isolate 2 -- Noor lab</strain>
    </source>
</reference>
<evidence type="ECO:0000313" key="9">
    <source>
        <dbReference type="Proteomes" id="UP000015102"/>
    </source>
</evidence>
<keyword evidence="3" id="KW-0862">Zinc</keyword>
<dbReference type="GO" id="GO:0070210">
    <property type="term" value="C:Rpd3L-Expanded complex"/>
    <property type="evidence" value="ECO:0007669"/>
    <property type="project" value="TreeGrafter"/>
</dbReference>
<evidence type="ECO:0000256" key="6">
    <source>
        <dbReference type="SAM" id="MobiDB-lite"/>
    </source>
</evidence>
<dbReference type="PROSITE" id="PS50016">
    <property type="entry name" value="ZF_PHD_2"/>
    <property type="match status" value="1"/>
</dbReference>
<feature type="region of interest" description="Disordered" evidence="6">
    <location>
        <begin position="308"/>
        <end position="339"/>
    </location>
</feature>
<dbReference type="InterPro" id="IPR019787">
    <property type="entry name" value="Znf_PHD-finger"/>
</dbReference>
<dbReference type="InterPro" id="IPR013083">
    <property type="entry name" value="Znf_RING/FYVE/PHD"/>
</dbReference>
<dbReference type="EnsemblMetazoa" id="MESCA006795-RA">
    <property type="protein sequence ID" value="MESCA006795-PA"/>
    <property type="gene ID" value="MESCA006795"/>
</dbReference>